<keyword evidence="2" id="KW-1185">Reference proteome</keyword>
<evidence type="ECO:0008006" key="3">
    <source>
        <dbReference type="Google" id="ProtNLM"/>
    </source>
</evidence>
<gene>
    <name evidence="1" type="ORF">AFM12_17885</name>
</gene>
<reference evidence="1 2" key="1">
    <citation type="submission" date="2015-07" db="EMBL/GenBank/DDBJ databases">
        <title>The draft genome sequence of Leadbetterella sp. JN14-9.</title>
        <authorList>
            <person name="Liu Y."/>
            <person name="Du J."/>
            <person name="Shao Z."/>
        </authorList>
    </citation>
    <scope>NUCLEOTIDE SEQUENCE [LARGE SCALE GENOMIC DNA]</scope>
    <source>
        <strain evidence="1 2">JN14-9</strain>
    </source>
</reference>
<sequence length="113" mass="13354">MWLFSQCKTVQNSTNQNVSDEKDPESGLMLDQNLMLVKSQCTACHSAKLITMNRFTRTGWKEKIVWMQKTQNLWDLGESEPAVLDYLEKYYSPEPQASRRKNLEDIEWYKLED</sequence>
<dbReference type="GO" id="GO:0009055">
    <property type="term" value="F:electron transfer activity"/>
    <property type="evidence" value="ECO:0007669"/>
    <property type="project" value="InterPro"/>
</dbReference>
<protein>
    <recommendedName>
        <fullName evidence="3">Cytochrome C</fullName>
    </recommendedName>
</protein>
<comment type="caution">
    <text evidence="1">The sequence shown here is derived from an EMBL/GenBank/DDBJ whole genome shotgun (WGS) entry which is preliminary data.</text>
</comment>
<dbReference type="Proteomes" id="UP000050454">
    <property type="component" value="Unassembled WGS sequence"/>
</dbReference>
<dbReference type="EMBL" id="LGTQ01000015">
    <property type="protein sequence ID" value="KPM46800.1"/>
    <property type="molecule type" value="Genomic_DNA"/>
</dbReference>
<dbReference type="SUPFAM" id="SSF46626">
    <property type="entry name" value="Cytochrome c"/>
    <property type="match status" value="1"/>
</dbReference>
<dbReference type="InterPro" id="IPR036909">
    <property type="entry name" value="Cyt_c-like_dom_sf"/>
</dbReference>
<dbReference type="AlphaFoldDB" id="A0A0P7C0L3"/>
<proteinExistence type="predicted"/>
<name>A0A0P7C0L3_9BACT</name>
<dbReference type="Gene3D" id="1.10.760.10">
    <property type="entry name" value="Cytochrome c-like domain"/>
    <property type="match status" value="1"/>
</dbReference>
<evidence type="ECO:0000313" key="2">
    <source>
        <dbReference type="Proteomes" id="UP000050454"/>
    </source>
</evidence>
<dbReference type="STRING" id="1605367.AFM12_17885"/>
<dbReference type="GO" id="GO:0020037">
    <property type="term" value="F:heme binding"/>
    <property type="evidence" value="ECO:0007669"/>
    <property type="project" value="InterPro"/>
</dbReference>
<accession>A0A0P7C0L3</accession>
<evidence type="ECO:0000313" key="1">
    <source>
        <dbReference type="EMBL" id="KPM46800.1"/>
    </source>
</evidence>
<organism evidence="1 2">
    <name type="scientific">Jiulongibacter sediminis</name>
    <dbReference type="NCBI Taxonomy" id="1605367"/>
    <lineage>
        <taxon>Bacteria</taxon>
        <taxon>Pseudomonadati</taxon>
        <taxon>Bacteroidota</taxon>
        <taxon>Cytophagia</taxon>
        <taxon>Cytophagales</taxon>
        <taxon>Leadbetterellaceae</taxon>
        <taxon>Jiulongibacter</taxon>
    </lineage>
</organism>